<dbReference type="InterPro" id="IPR052811">
    <property type="entry name" value="Glucose_resp_signaling"/>
</dbReference>
<dbReference type="InterPro" id="IPR000008">
    <property type="entry name" value="C2_dom"/>
</dbReference>
<evidence type="ECO:0000259" key="2">
    <source>
        <dbReference type="PROSITE" id="PS51258"/>
    </source>
</evidence>
<dbReference type="InterPro" id="IPR035892">
    <property type="entry name" value="C2_domain_sf"/>
</dbReference>
<evidence type="ECO:0000313" key="5">
    <source>
        <dbReference type="Proteomes" id="UP001202479"/>
    </source>
</evidence>
<dbReference type="InterPro" id="IPR014772">
    <property type="entry name" value="Munc13_dom-2"/>
</dbReference>
<accession>A0AAI9WWR0</accession>
<dbReference type="Pfam" id="PF00168">
    <property type="entry name" value="C2"/>
    <property type="match status" value="1"/>
</dbReference>
<dbReference type="PANTHER" id="PTHR47263:SF1">
    <property type="entry name" value="C2 DOMAIN PROTEIN (AFU_ORTHOLOGUE AFUA_7G02350)"/>
    <property type="match status" value="1"/>
</dbReference>
<gene>
    <name evidence="4" type="ORF">KGF56_004000</name>
</gene>
<evidence type="ECO:0000259" key="1">
    <source>
        <dbReference type="PROSITE" id="PS50004"/>
    </source>
</evidence>
<feature type="domain" description="MHD1" evidence="2">
    <location>
        <begin position="584"/>
        <end position="706"/>
    </location>
</feature>
<dbReference type="SMART" id="SM00239">
    <property type="entry name" value="C2"/>
    <property type="match status" value="1"/>
</dbReference>
<protein>
    <submittedName>
        <fullName evidence="4">Uncharacterized protein</fullName>
    </submittedName>
</protein>
<name>A0AAI9WWR0_9ASCO</name>
<proteinExistence type="predicted"/>
<dbReference type="GeneID" id="73381615"/>
<dbReference type="InterPro" id="IPR014770">
    <property type="entry name" value="Munc13_1"/>
</dbReference>
<dbReference type="SUPFAM" id="SSF49562">
    <property type="entry name" value="C2 domain (Calcium/lipid-binding domain, CaLB)"/>
    <property type="match status" value="1"/>
</dbReference>
<dbReference type="PROSITE" id="PS51258">
    <property type="entry name" value="MHD1"/>
    <property type="match status" value="1"/>
</dbReference>
<reference evidence="4" key="1">
    <citation type="journal article" date="2022" name="DNA Res.">
        <title>Genome analysis of five recently described species of the CUG-Ser clade uncovers Candida theae as a new hybrid lineage with pathogenic potential in the Candida parapsilosis species complex.</title>
        <authorList>
            <person name="Mixao V."/>
            <person name="Del Olmo V."/>
            <person name="Hegedusova E."/>
            <person name="Saus E."/>
            <person name="Pryszcz L."/>
            <person name="Cillingova A."/>
            <person name="Nosek J."/>
            <person name="Gabaldon T."/>
        </authorList>
    </citation>
    <scope>NUCLEOTIDE SEQUENCE</scope>
    <source>
        <strain evidence="4">CBS 10844</strain>
    </source>
</reference>
<feature type="domain" description="MHD2" evidence="3">
    <location>
        <begin position="980"/>
        <end position="1122"/>
    </location>
</feature>
<dbReference type="Gene3D" id="1.20.58.1100">
    <property type="match status" value="1"/>
</dbReference>
<dbReference type="CDD" id="cd04043">
    <property type="entry name" value="C2_Munc13_fungal"/>
    <property type="match status" value="1"/>
</dbReference>
<sequence>MSHGAGGNNDDDELYKYVLKVVILEYTNEVRFRTPILSAKDPKRQHVVANRRSMLLDSTLPNYAMKGLKAQLQDIMTKKNGLVNEKCRRSLLRLYGDLLDTKNEYELKNIDFLIPKFAAYANQELKKVGIIDEEEITTSVFKQTTDFIDMLLTVLRSKKEPDQIIISKLLERRDEFAKNRIKNEAKEEGATVSKYPTKSYRVEDMNDRLVQTTKDLFQVDNVKIQTDVFKYKDTALASCAHDDISKLKLKLDSLQRFASEDDSIAWTRRRSNLELQVKNRYKTVNKTNSLPKIPPNEEFYMLPKASQIRKLFIRLSVLLTELEIKQNNNKGLVEKTVISPQKLDFLNLIARLWLVDYPTRAAALFHACHACNALLSKENSESSQTVFLTTSINIMNECREIVGEGNIEWEQKKNWSLDDQKLWEESLILSHNQVFHSFKDCFSAIFNETEKVKFGPYLEYLEVLETDPLFDPQVSLELTKKWKKRLTKTLLKVGAKRYESYLEKLPRDDNLGVLELLKICDAIVKDIKKLQKKYKSPFLGVLNIAQTVASVTTGMFASDAKMIFNHIEAYFALRGEQIATADALEVYQSLREIRDIYQQVSVSQTPFQFDLEAKFFPYLNTWVEESDEKLQKIVDEALKKDDYIPLDLSDNEQRSSRAILDTMSIIKQYLSILGKQNWNDEFQLAQLYTKLLRSISNGAIYYSLQISSKINNELFKPENEEPKSNWLNEVKSVVNNIQNFTKSEPEVVFNFEAQTCVALNNIAALMENLTKLEGSIDPERISQSLVSYDPSLGEKFFSHVVTLRVVRAENLCLYKDPTINRINPYVSLIDVVNKKSIGRTRSMKKTLDPDWDEEFEITLPADSTLELSAMVWSDNMGQHQVCGKTFFELDPKKFKHNGFPEEIVLDLDVSGKLVIEVAVESETMDAMFAMGRAYRALNRVKAKSVSLMVEKFSGFIEHCFSKSNLKTVCAKGQPAKIEVEASVENLCDYLNLNLSVLKQYLRDDIFMEVMLAAWKELIRCADQLLLPKLSKAKIGTDSKSWQSVSTKIATVSLSTMNMFGYHSPLSVVEIETVLRWLDLLTEFFHNEGNGPSIEELKNNRYQSILLIPAFYDQPVEHLMEEIERLAPAYVQMLTARNNLSSLKGSDGFLKRAGSLSRSTTIYANATSKTRAETAKYTQEAQTDPYLSMISKEDIILRILLARGQKKFVRRRLKERTKIAYSLATERMAKMAAEKNLLR</sequence>
<organism evidence="4 5">
    <name type="scientific">Candida oxycetoniae</name>
    <dbReference type="NCBI Taxonomy" id="497107"/>
    <lineage>
        <taxon>Eukaryota</taxon>
        <taxon>Fungi</taxon>
        <taxon>Dikarya</taxon>
        <taxon>Ascomycota</taxon>
        <taxon>Saccharomycotina</taxon>
        <taxon>Pichiomycetes</taxon>
        <taxon>Debaryomycetaceae</taxon>
        <taxon>Candida/Lodderomyces clade</taxon>
        <taxon>Candida</taxon>
    </lineage>
</organism>
<dbReference type="PROSITE" id="PS51259">
    <property type="entry name" value="MHD2"/>
    <property type="match status" value="1"/>
</dbReference>
<dbReference type="Gene3D" id="2.60.40.150">
    <property type="entry name" value="C2 domain"/>
    <property type="match status" value="1"/>
</dbReference>
<dbReference type="RefSeq" id="XP_049178950.1">
    <property type="nucleotide sequence ID" value="XM_049325394.1"/>
</dbReference>
<comment type="caution">
    <text evidence="4">The sequence shown here is derived from an EMBL/GenBank/DDBJ whole genome shotgun (WGS) entry which is preliminary data.</text>
</comment>
<evidence type="ECO:0000259" key="3">
    <source>
        <dbReference type="PROSITE" id="PS51259"/>
    </source>
</evidence>
<dbReference type="Gene3D" id="1.10.357.50">
    <property type="match status" value="1"/>
</dbReference>
<dbReference type="EMBL" id="JAHUZD010000136">
    <property type="protein sequence ID" value="KAI3403203.2"/>
    <property type="molecule type" value="Genomic_DNA"/>
</dbReference>
<dbReference type="AlphaFoldDB" id="A0AAI9WWR0"/>
<dbReference type="Proteomes" id="UP001202479">
    <property type="component" value="Unassembled WGS sequence"/>
</dbReference>
<keyword evidence="5" id="KW-1185">Reference proteome</keyword>
<evidence type="ECO:0000313" key="4">
    <source>
        <dbReference type="EMBL" id="KAI3403203.2"/>
    </source>
</evidence>
<feature type="domain" description="C2" evidence="1">
    <location>
        <begin position="778"/>
        <end position="904"/>
    </location>
</feature>
<dbReference type="PANTHER" id="PTHR47263">
    <property type="entry name" value="ADENYLATE CYCLASE ACTIVATION PROTEIN GIT1"/>
    <property type="match status" value="1"/>
</dbReference>
<dbReference type="PROSITE" id="PS50004">
    <property type="entry name" value="C2"/>
    <property type="match status" value="1"/>
</dbReference>